<dbReference type="EMBL" id="JAACJM010000142">
    <property type="protein sequence ID" value="KAF5343336.1"/>
    <property type="molecule type" value="Genomic_DNA"/>
</dbReference>
<dbReference type="Proteomes" id="UP000559256">
    <property type="component" value="Unassembled WGS sequence"/>
</dbReference>
<evidence type="ECO:0000313" key="1">
    <source>
        <dbReference type="EMBL" id="KAF5343336.1"/>
    </source>
</evidence>
<gene>
    <name evidence="1" type="ORF">D9758_014167</name>
</gene>
<protein>
    <submittedName>
        <fullName evidence="1">Uncharacterized protein</fullName>
    </submittedName>
</protein>
<organism evidence="1 2">
    <name type="scientific">Tetrapyrgos nigripes</name>
    <dbReference type="NCBI Taxonomy" id="182062"/>
    <lineage>
        <taxon>Eukaryota</taxon>
        <taxon>Fungi</taxon>
        <taxon>Dikarya</taxon>
        <taxon>Basidiomycota</taxon>
        <taxon>Agaricomycotina</taxon>
        <taxon>Agaricomycetes</taxon>
        <taxon>Agaricomycetidae</taxon>
        <taxon>Agaricales</taxon>
        <taxon>Marasmiineae</taxon>
        <taxon>Marasmiaceae</taxon>
        <taxon>Tetrapyrgos</taxon>
    </lineage>
</organism>
<keyword evidence="2" id="KW-1185">Reference proteome</keyword>
<sequence length="174" mass="18236">MMRLGLHAIPLPVQNTNKALPSLGGTQSQNVMDDNDFADFQIAPSTPAANTATAPATTTQAANPAAGQKMNLMEMLNSTPAAAAAAAPAQNRSQSLGMRSMPMQGQFGGMGGMGGVQMRGTGWSMGDMGGSGGNFDDFVVYRFGKCQVGDAVVYEHDGWWCWEEYEGFGEGEGD</sequence>
<evidence type="ECO:0000313" key="2">
    <source>
        <dbReference type="Proteomes" id="UP000559256"/>
    </source>
</evidence>
<proteinExistence type="predicted"/>
<reference evidence="1 2" key="1">
    <citation type="journal article" date="2020" name="ISME J.">
        <title>Uncovering the hidden diversity of litter-decomposition mechanisms in mushroom-forming fungi.</title>
        <authorList>
            <person name="Floudas D."/>
            <person name="Bentzer J."/>
            <person name="Ahren D."/>
            <person name="Johansson T."/>
            <person name="Persson P."/>
            <person name="Tunlid A."/>
        </authorList>
    </citation>
    <scope>NUCLEOTIDE SEQUENCE [LARGE SCALE GENOMIC DNA]</scope>
    <source>
        <strain evidence="1 2">CBS 291.85</strain>
    </source>
</reference>
<accession>A0A8H5CLY2</accession>
<dbReference type="AlphaFoldDB" id="A0A8H5CLY2"/>
<name>A0A8H5CLY2_9AGAR</name>
<comment type="caution">
    <text evidence="1">The sequence shown here is derived from an EMBL/GenBank/DDBJ whole genome shotgun (WGS) entry which is preliminary data.</text>
</comment>